<gene>
    <name evidence="1" type="ORF">O4U47_20070</name>
</gene>
<evidence type="ECO:0000313" key="1">
    <source>
        <dbReference type="EMBL" id="MDA2806815.1"/>
    </source>
</evidence>
<dbReference type="EMBL" id="JAQFWP010000041">
    <property type="protein sequence ID" value="MDA2806815.1"/>
    <property type="molecule type" value="Genomic_DNA"/>
</dbReference>
<protein>
    <submittedName>
        <fullName evidence="1">Uncharacterized protein</fullName>
    </submittedName>
</protein>
<reference evidence="1" key="1">
    <citation type="submission" date="2023-01" db="EMBL/GenBank/DDBJ databases">
        <title>Draft genome sequence of Nocardiopsis sp. LSu2-4 isolated from halophytes.</title>
        <authorList>
            <person name="Duangmal K."/>
            <person name="Chantavorakit T."/>
        </authorList>
    </citation>
    <scope>NUCLEOTIDE SEQUENCE</scope>
    <source>
        <strain evidence="1">LSu2-4</strain>
    </source>
</reference>
<evidence type="ECO:0000313" key="2">
    <source>
        <dbReference type="Proteomes" id="UP001165685"/>
    </source>
</evidence>
<proteinExistence type="predicted"/>
<comment type="caution">
    <text evidence="1">The sequence shown here is derived from an EMBL/GenBank/DDBJ whole genome shotgun (WGS) entry which is preliminary data.</text>
</comment>
<dbReference type="Proteomes" id="UP001165685">
    <property type="component" value="Unassembled WGS sequence"/>
</dbReference>
<name>A0ABT4TQ58_9ACTN</name>
<organism evidence="1 2">
    <name type="scientific">Nocardiopsis suaedae</name>
    <dbReference type="NCBI Taxonomy" id="3018444"/>
    <lineage>
        <taxon>Bacteria</taxon>
        <taxon>Bacillati</taxon>
        <taxon>Actinomycetota</taxon>
        <taxon>Actinomycetes</taxon>
        <taxon>Streptosporangiales</taxon>
        <taxon>Nocardiopsidaceae</taxon>
        <taxon>Nocardiopsis</taxon>
    </lineage>
</organism>
<sequence>MGAATTIPDPDEARPFPWWVRLSRRLNGERVCAVPGCIGMTDPDEPYCAAHTDAVRVLRSRLGDRRCAAEGCPDPREGGDVHGDLCRAHGDAALLRDAFARSSAGRWNVPSRSSS</sequence>
<keyword evidence="2" id="KW-1185">Reference proteome</keyword>
<accession>A0ABT4TQ58</accession>
<dbReference type="RefSeq" id="WP_270679449.1">
    <property type="nucleotide sequence ID" value="NZ_JAQFWP010000041.1"/>
</dbReference>